<keyword evidence="2 3" id="KW-0378">Hydrolase</keyword>
<feature type="chain" id="PRO_5042316098" description="Carboxylic ester hydrolase" evidence="3">
    <location>
        <begin position="17"/>
        <end position="517"/>
    </location>
</feature>
<feature type="signal peptide" evidence="3">
    <location>
        <begin position="1"/>
        <end position="16"/>
    </location>
</feature>
<dbReference type="InterPro" id="IPR050309">
    <property type="entry name" value="Type-B_Carboxylest/Lipase"/>
</dbReference>
<dbReference type="PANTHER" id="PTHR11559">
    <property type="entry name" value="CARBOXYLESTERASE"/>
    <property type="match status" value="1"/>
</dbReference>
<dbReference type="InterPro" id="IPR002018">
    <property type="entry name" value="CarbesteraseB"/>
</dbReference>
<dbReference type="EC" id="3.1.1.-" evidence="3"/>
<organism evidence="5 6">
    <name type="scientific">Echria macrotheca</name>
    <dbReference type="NCBI Taxonomy" id="438768"/>
    <lineage>
        <taxon>Eukaryota</taxon>
        <taxon>Fungi</taxon>
        <taxon>Dikarya</taxon>
        <taxon>Ascomycota</taxon>
        <taxon>Pezizomycotina</taxon>
        <taxon>Sordariomycetes</taxon>
        <taxon>Sordariomycetidae</taxon>
        <taxon>Sordariales</taxon>
        <taxon>Schizotheciaceae</taxon>
        <taxon>Echria</taxon>
    </lineage>
</organism>
<dbReference type="GO" id="GO:0016787">
    <property type="term" value="F:hydrolase activity"/>
    <property type="evidence" value="ECO:0007669"/>
    <property type="project" value="UniProtKB-KW"/>
</dbReference>
<keyword evidence="3" id="KW-0732">Signal</keyword>
<dbReference type="SUPFAM" id="SSF53474">
    <property type="entry name" value="alpha/beta-Hydrolases"/>
    <property type="match status" value="1"/>
</dbReference>
<dbReference type="PROSITE" id="PS00941">
    <property type="entry name" value="CARBOXYLESTERASE_B_2"/>
    <property type="match status" value="1"/>
</dbReference>
<evidence type="ECO:0000256" key="1">
    <source>
        <dbReference type="ARBA" id="ARBA00005964"/>
    </source>
</evidence>
<dbReference type="InterPro" id="IPR029058">
    <property type="entry name" value="AB_hydrolase_fold"/>
</dbReference>
<comment type="similarity">
    <text evidence="1 3">Belongs to the type-B carboxylesterase/lipase family.</text>
</comment>
<name>A0AAJ0BF16_9PEZI</name>
<sequence>MKFTTILSLACTAAAAGPTVRLRDATYAGTTTSVTTATGTATVDKFLGIRFAAPPQRFRAPQPVAEGNTTINAVTQPPACAQNGGSDSEDCLFLNVYAPQISKSLATPTNLKAVMIWWHGGALQSGSISTFDGSSLAANEDVIIVTSQYRLGVFGFPGNVPGIPSDELNAGFRDQKMALRWIQENIALFGGDKSRVTIFGESAGAVSVDSQLLSEPFDKPPFHAAILQSGGLHTFNRVALGVGTYVTGLGTGNRADEIPFLTLARALNCSAADALACVQSKSKAQVKSAVQSVNLLFPPVDDGGKSSVGDSDAARRAGRTVKVPVLIGSTFDEGNILPASAVASRSLQQWAQMIYPRNDTARDAVVKAYATGSSWQIATAADGVLLMHSDFQFACTTTYDSDLMVAAGIPTWRYVFNASLPGGRLAGHGTDVNFVFGSQAQSTKANQQLSRAMQTAWASFAKNPTAGPGWAKYSSTGATLADLGGQGTRDGITLVDPQVVDARCPVFWDAYDPNRPR</sequence>
<dbReference type="InterPro" id="IPR019819">
    <property type="entry name" value="Carboxylesterase_B_CS"/>
</dbReference>
<keyword evidence="6" id="KW-1185">Reference proteome</keyword>
<dbReference type="Pfam" id="PF00135">
    <property type="entry name" value="COesterase"/>
    <property type="match status" value="1"/>
</dbReference>
<protein>
    <recommendedName>
        <fullName evidence="3">Carboxylic ester hydrolase</fullName>
        <ecNumber evidence="3">3.1.1.-</ecNumber>
    </recommendedName>
</protein>
<evidence type="ECO:0000256" key="3">
    <source>
        <dbReference type="RuleBase" id="RU361235"/>
    </source>
</evidence>
<gene>
    <name evidence="5" type="ORF">QBC47DRAFT_443832</name>
</gene>
<feature type="domain" description="Carboxylesterase type B" evidence="4">
    <location>
        <begin position="19"/>
        <end position="476"/>
    </location>
</feature>
<evidence type="ECO:0000256" key="2">
    <source>
        <dbReference type="ARBA" id="ARBA00022801"/>
    </source>
</evidence>
<dbReference type="EMBL" id="MU839831">
    <property type="protein sequence ID" value="KAK1757059.1"/>
    <property type="molecule type" value="Genomic_DNA"/>
</dbReference>
<dbReference type="InterPro" id="IPR019826">
    <property type="entry name" value="Carboxylesterase_B_AS"/>
</dbReference>
<evidence type="ECO:0000313" key="5">
    <source>
        <dbReference type="EMBL" id="KAK1757059.1"/>
    </source>
</evidence>
<evidence type="ECO:0000313" key="6">
    <source>
        <dbReference type="Proteomes" id="UP001239445"/>
    </source>
</evidence>
<dbReference type="Gene3D" id="3.40.50.1820">
    <property type="entry name" value="alpha/beta hydrolase"/>
    <property type="match status" value="1"/>
</dbReference>
<accession>A0AAJ0BF16</accession>
<proteinExistence type="inferred from homology"/>
<dbReference type="Proteomes" id="UP001239445">
    <property type="component" value="Unassembled WGS sequence"/>
</dbReference>
<dbReference type="PROSITE" id="PS00122">
    <property type="entry name" value="CARBOXYLESTERASE_B_1"/>
    <property type="match status" value="1"/>
</dbReference>
<comment type="caution">
    <text evidence="5">The sequence shown here is derived from an EMBL/GenBank/DDBJ whole genome shotgun (WGS) entry which is preliminary data.</text>
</comment>
<reference evidence="5" key="1">
    <citation type="submission" date="2023-06" db="EMBL/GenBank/DDBJ databases">
        <title>Genome-scale phylogeny and comparative genomics of the fungal order Sordariales.</title>
        <authorList>
            <consortium name="Lawrence Berkeley National Laboratory"/>
            <person name="Hensen N."/>
            <person name="Bonometti L."/>
            <person name="Westerberg I."/>
            <person name="Brannstrom I.O."/>
            <person name="Guillou S."/>
            <person name="Cros-Aarteil S."/>
            <person name="Calhoun S."/>
            <person name="Haridas S."/>
            <person name="Kuo A."/>
            <person name="Mondo S."/>
            <person name="Pangilinan J."/>
            <person name="Riley R."/>
            <person name="Labutti K."/>
            <person name="Andreopoulos B."/>
            <person name="Lipzen A."/>
            <person name="Chen C."/>
            <person name="Yanf M."/>
            <person name="Daum C."/>
            <person name="Ng V."/>
            <person name="Clum A."/>
            <person name="Steindorff A."/>
            <person name="Ohm R."/>
            <person name="Martin F."/>
            <person name="Silar P."/>
            <person name="Natvig D."/>
            <person name="Lalanne C."/>
            <person name="Gautier V."/>
            <person name="Ament-Velasquez S.L."/>
            <person name="Kruys A."/>
            <person name="Hutchinson M.I."/>
            <person name="Powell A.J."/>
            <person name="Barry K."/>
            <person name="Miller A.N."/>
            <person name="Grigoriev I.V."/>
            <person name="Debuchy R."/>
            <person name="Gladieux P."/>
            <person name="Thoren M.H."/>
            <person name="Johannesson H."/>
        </authorList>
    </citation>
    <scope>NUCLEOTIDE SEQUENCE</scope>
    <source>
        <strain evidence="5">PSN4</strain>
    </source>
</reference>
<evidence type="ECO:0000259" key="4">
    <source>
        <dbReference type="Pfam" id="PF00135"/>
    </source>
</evidence>
<dbReference type="AlphaFoldDB" id="A0AAJ0BF16"/>